<name>A0A4R3JW38_9PROT</name>
<comment type="caution">
    <text evidence="2">The sequence shown here is derived from an EMBL/GenBank/DDBJ whole genome shotgun (WGS) entry which is preliminary data.</text>
</comment>
<dbReference type="EMBL" id="SLZY01000014">
    <property type="protein sequence ID" value="TCS70739.1"/>
    <property type="molecule type" value="Genomic_DNA"/>
</dbReference>
<dbReference type="AlphaFoldDB" id="A0A4R3JW38"/>
<dbReference type="CDD" id="cd00093">
    <property type="entry name" value="HTH_XRE"/>
    <property type="match status" value="1"/>
</dbReference>
<accession>A0A4R3JW38</accession>
<dbReference type="SMART" id="SM00530">
    <property type="entry name" value="HTH_XRE"/>
    <property type="match status" value="1"/>
</dbReference>
<dbReference type="InterPro" id="IPR001387">
    <property type="entry name" value="Cro/C1-type_HTH"/>
</dbReference>
<dbReference type="Proteomes" id="UP000295135">
    <property type="component" value="Unassembled WGS sequence"/>
</dbReference>
<dbReference type="InterPro" id="IPR010982">
    <property type="entry name" value="Lambda_DNA-bd_dom_sf"/>
</dbReference>
<dbReference type="OrthoDB" id="7011085at2"/>
<organism evidence="2 3">
    <name type="scientific">Sulfuritortus calidifontis</name>
    <dbReference type="NCBI Taxonomy" id="1914471"/>
    <lineage>
        <taxon>Bacteria</taxon>
        <taxon>Pseudomonadati</taxon>
        <taxon>Pseudomonadota</taxon>
        <taxon>Betaproteobacteria</taxon>
        <taxon>Nitrosomonadales</taxon>
        <taxon>Thiobacillaceae</taxon>
        <taxon>Sulfuritortus</taxon>
    </lineage>
</organism>
<reference evidence="2 3" key="1">
    <citation type="submission" date="2019-03" db="EMBL/GenBank/DDBJ databases">
        <title>Genomic Encyclopedia of Type Strains, Phase IV (KMG-IV): sequencing the most valuable type-strain genomes for metagenomic binning, comparative biology and taxonomic classification.</title>
        <authorList>
            <person name="Goeker M."/>
        </authorList>
    </citation>
    <scope>NUCLEOTIDE SEQUENCE [LARGE SCALE GENOMIC DNA]</scope>
    <source>
        <strain evidence="2 3">DSM 103923</strain>
    </source>
</reference>
<feature type="domain" description="HTH cro/C1-type" evidence="1">
    <location>
        <begin position="9"/>
        <end position="62"/>
    </location>
</feature>
<sequence>MENFDRWSRLRQERERLGLSQTDFASIGGASKGSQILYEKGKPPTADYLANIAAAGADVIYILTGRRERPASELTDRARLQAAIEVIEEGLGDRRLPPAKKAEAILTAYELLAEPAATRDNVVALIRRVA</sequence>
<keyword evidence="3" id="KW-1185">Reference proteome</keyword>
<evidence type="ECO:0000313" key="3">
    <source>
        <dbReference type="Proteomes" id="UP000295135"/>
    </source>
</evidence>
<evidence type="ECO:0000259" key="1">
    <source>
        <dbReference type="SMART" id="SM00530"/>
    </source>
</evidence>
<proteinExistence type="predicted"/>
<dbReference type="GO" id="GO:0003677">
    <property type="term" value="F:DNA binding"/>
    <property type="evidence" value="ECO:0007669"/>
    <property type="project" value="InterPro"/>
</dbReference>
<evidence type="ECO:0000313" key="2">
    <source>
        <dbReference type="EMBL" id="TCS70739.1"/>
    </source>
</evidence>
<protein>
    <recommendedName>
        <fullName evidence="1">HTH cro/C1-type domain-containing protein</fullName>
    </recommendedName>
</protein>
<dbReference type="Gene3D" id="1.10.260.40">
    <property type="entry name" value="lambda repressor-like DNA-binding domains"/>
    <property type="match status" value="1"/>
</dbReference>
<dbReference type="RefSeq" id="WP_126457808.1">
    <property type="nucleotide sequence ID" value="NZ_AP018721.1"/>
</dbReference>
<dbReference type="SUPFAM" id="SSF47413">
    <property type="entry name" value="lambda repressor-like DNA-binding domains"/>
    <property type="match status" value="1"/>
</dbReference>
<gene>
    <name evidence="2" type="ORF">EDC61_11466</name>
</gene>